<keyword evidence="5" id="KW-1185">Reference proteome</keyword>
<dbReference type="InterPro" id="IPR029058">
    <property type="entry name" value="AB_hydrolase_fold"/>
</dbReference>
<dbReference type="SUPFAM" id="SSF53474">
    <property type="entry name" value="alpha/beta-Hydrolases"/>
    <property type="match status" value="1"/>
</dbReference>
<evidence type="ECO:0000313" key="5">
    <source>
        <dbReference type="Proteomes" id="UP000249725"/>
    </source>
</evidence>
<feature type="domain" description="AB hydrolase-1" evidence="3">
    <location>
        <begin position="59"/>
        <end position="208"/>
    </location>
</feature>
<dbReference type="EMBL" id="QFYR01000002">
    <property type="protein sequence ID" value="RAK52578.1"/>
    <property type="molecule type" value="Genomic_DNA"/>
</dbReference>
<feature type="signal peptide" evidence="2">
    <location>
        <begin position="1"/>
        <end position="26"/>
    </location>
</feature>
<dbReference type="OrthoDB" id="7185741at2"/>
<gene>
    <name evidence="4" type="ORF">DJ018_10220</name>
</gene>
<name>A0A328AIA7_9CAUL</name>
<dbReference type="PROSITE" id="PS51257">
    <property type="entry name" value="PROKAR_LIPOPROTEIN"/>
    <property type="match status" value="1"/>
</dbReference>
<dbReference type="AlphaFoldDB" id="A0A328AIA7"/>
<comment type="caution">
    <text evidence="4">The sequence shown here is derived from an EMBL/GenBank/DDBJ whole genome shotgun (WGS) entry which is preliminary data.</text>
</comment>
<feature type="compositionally biased region" description="Basic residues" evidence="1">
    <location>
        <begin position="349"/>
        <end position="373"/>
    </location>
</feature>
<dbReference type="InterPro" id="IPR000073">
    <property type="entry name" value="AB_hydrolase_1"/>
</dbReference>
<dbReference type="RefSeq" id="WP_111514864.1">
    <property type="nucleotide sequence ID" value="NZ_QFYR01000002.1"/>
</dbReference>
<evidence type="ECO:0000259" key="3">
    <source>
        <dbReference type="Pfam" id="PF00561"/>
    </source>
</evidence>
<dbReference type="PANTHER" id="PTHR43689">
    <property type="entry name" value="HYDROLASE"/>
    <property type="match status" value="1"/>
</dbReference>
<dbReference type="PRINTS" id="PR00111">
    <property type="entry name" value="ABHYDROLASE"/>
</dbReference>
<proteinExistence type="predicted"/>
<evidence type="ECO:0000256" key="2">
    <source>
        <dbReference type="SAM" id="SignalP"/>
    </source>
</evidence>
<reference evidence="5" key="1">
    <citation type="submission" date="2018-05" db="EMBL/GenBank/DDBJ databases">
        <authorList>
            <person name="Li X."/>
        </authorList>
    </citation>
    <scope>NUCLEOTIDE SEQUENCE [LARGE SCALE GENOMIC DNA]</scope>
    <source>
        <strain evidence="5">YIM 73061</strain>
    </source>
</reference>
<dbReference type="PANTHER" id="PTHR43689:SF8">
    <property type="entry name" value="ALPHA_BETA-HYDROLASES SUPERFAMILY PROTEIN"/>
    <property type="match status" value="1"/>
</dbReference>
<organism evidence="4 5">
    <name type="scientific">Phenylobacterium deserti</name>
    <dbReference type="NCBI Taxonomy" id="1914756"/>
    <lineage>
        <taxon>Bacteria</taxon>
        <taxon>Pseudomonadati</taxon>
        <taxon>Pseudomonadota</taxon>
        <taxon>Alphaproteobacteria</taxon>
        <taxon>Caulobacterales</taxon>
        <taxon>Caulobacteraceae</taxon>
        <taxon>Phenylobacterium</taxon>
    </lineage>
</organism>
<protein>
    <recommendedName>
        <fullName evidence="3">AB hydrolase-1 domain-containing protein</fullName>
    </recommendedName>
</protein>
<dbReference type="Pfam" id="PF00561">
    <property type="entry name" value="Abhydrolase_1"/>
    <property type="match status" value="1"/>
</dbReference>
<accession>A0A328AIA7</accession>
<evidence type="ECO:0000313" key="4">
    <source>
        <dbReference type="EMBL" id="RAK52578.1"/>
    </source>
</evidence>
<feature type="chain" id="PRO_5016272295" description="AB hydrolase-1 domain-containing protein" evidence="2">
    <location>
        <begin position="27"/>
        <end position="373"/>
    </location>
</feature>
<keyword evidence="2" id="KW-0732">Signal</keyword>
<sequence length="373" mass="39879">MLGSARRLMGALAAGLALGAACPAAAQTGSMDPELLKPNLVEVEPGRRLHIACTGKGSPTILFEQGGEGSIANWRKVQAQASAISRTCFYDRAGFGLSDPPKDPVDGIHVTDDLRRLLLAADIRGPVVLVGHSIGGFYSTLFADRFPQQVAGMVLVDPGFAGQWAPTGRQRRRELQAMAKGGQKLKACAELARQGALRADAPQGCFSLAPDLTPAETEYVLKGFTRPSWYEAEVEQSNNYFPSGAEPESLSWKQERLARRDFGNMPLVVLSAQTPPREPVQNDKAYAEASARWKEGHRRLAARSTRGEWREVAGATHFIQLDQPAAVVEAISQVVAQARESAAPAPKAAKGKATKGKAAKPRKPAAKAAGKAR</sequence>
<feature type="region of interest" description="Disordered" evidence="1">
    <location>
        <begin position="338"/>
        <end position="373"/>
    </location>
</feature>
<dbReference type="Gene3D" id="3.40.50.1820">
    <property type="entry name" value="alpha/beta hydrolase"/>
    <property type="match status" value="1"/>
</dbReference>
<evidence type="ECO:0000256" key="1">
    <source>
        <dbReference type="SAM" id="MobiDB-lite"/>
    </source>
</evidence>
<dbReference type="Proteomes" id="UP000249725">
    <property type="component" value="Unassembled WGS sequence"/>
</dbReference>